<keyword evidence="3" id="KW-1185">Reference proteome</keyword>
<dbReference type="OrthoDB" id="5462579at2"/>
<feature type="chain" id="PRO_5002962863" evidence="1">
    <location>
        <begin position="22"/>
        <end position="169"/>
    </location>
</feature>
<dbReference type="RefSeq" id="WP_015852802.1">
    <property type="nucleotide sequence ID" value="NC_012881.1"/>
</dbReference>
<evidence type="ECO:0000313" key="2">
    <source>
        <dbReference type="EMBL" id="ACS80986.1"/>
    </source>
</evidence>
<dbReference type="HOGENOM" id="CLU_133693_0_0_7"/>
<dbReference type="EMBL" id="CP001649">
    <property type="protein sequence ID" value="ACS80986.1"/>
    <property type="molecule type" value="Genomic_DNA"/>
</dbReference>
<proteinExistence type="predicted"/>
<protein>
    <submittedName>
        <fullName evidence="2">Uncharacterized protein</fullName>
    </submittedName>
</protein>
<dbReference type="AlphaFoldDB" id="C6C0N9"/>
<organism evidence="2 3">
    <name type="scientific">Maridesulfovibrio salexigens (strain ATCC 14822 / DSM 2638 / NCIMB 8403 / VKM B-1763)</name>
    <name type="common">Desulfovibrio salexigens</name>
    <dbReference type="NCBI Taxonomy" id="526222"/>
    <lineage>
        <taxon>Bacteria</taxon>
        <taxon>Pseudomonadati</taxon>
        <taxon>Thermodesulfobacteriota</taxon>
        <taxon>Desulfovibrionia</taxon>
        <taxon>Desulfovibrionales</taxon>
        <taxon>Desulfovibrionaceae</taxon>
        <taxon>Maridesulfovibrio</taxon>
    </lineage>
</organism>
<feature type="signal peptide" evidence="1">
    <location>
        <begin position="1"/>
        <end position="21"/>
    </location>
</feature>
<evidence type="ECO:0000256" key="1">
    <source>
        <dbReference type="SAM" id="SignalP"/>
    </source>
</evidence>
<sequence length="169" mass="18866">MKRLLILVVMLVMLVCGSAFAQESFNAQGSVLVPNLQVWFMSSDSWMVPGMSLTNISSVPVQCRVTYYDHDGNELTYLEETYTGGSNFVRVATGRDFDIPAKSTRFNTLRRPSSRMVAYAYAVVEWKSTADPLLRKALVGGGEQQRLHRTSSGMALTQPRFLINDGEPF</sequence>
<accession>C6C0N9</accession>
<dbReference type="KEGG" id="dsa:Desal_2934"/>
<reference evidence="2 3" key="1">
    <citation type="submission" date="2009-06" db="EMBL/GenBank/DDBJ databases">
        <title>Complete sequence of Desulfovibrio salexigens DSM 2638.</title>
        <authorList>
            <consortium name="US DOE Joint Genome Institute"/>
            <person name="Lucas S."/>
            <person name="Copeland A."/>
            <person name="Lapidus A."/>
            <person name="Glavina del Rio T."/>
            <person name="Tice H."/>
            <person name="Bruce D."/>
            <person name="Goodwin L."/>
            <person name="Pitluck S."/>
            <person name="Munk A.C."/>
            <person name="Brettin T."/>
            <person name="Detter J.C."/>
            <person name="Han C."/>
            <person name="Tapia R."/>
            <person name="Larimer F."/>
            <person name="Land M."/>
            <person name="Hauser L."/>
            <person name="Kyrpides N."/>
            <person name="Anderson I."/>
            <person name="Wall J.D."/>
            <person name="Arkin A.P."/>
            <person name="Dehal P."/>
            <person name="Chivian D."/>
            <person name="Giles B."/>
            <person name="Hazen T.C."/>
        </authorList>
    </citation>
    <scope>NUCLEOTIDE SEQUENCE [LARGE SCALE GENOMIC DNA]</scope>
    <source>
        <strain evidence="3">ATCC 14822 / DSM 2638 / NCIMB 8403 / VKM B-1763</strain>
    </source>
</reference>
<keyword evidence="1" id="KW-0732">Signal</keyword>
<name>C6C0N9_MARSD</name>
<evidence type="ECO:0000313" key="3">
    <source>
        <dbReference type="Proteomes" id="UP000002601"/>
    </source>
</evidence>
<dbReference type="Proteomes" id="UP000002601">
    <property type="component" value="Chromosome"/>
</dbReference>
<dbReference type="STRING" id="526222.Desal_2934"/>
<gene>
    <name evidence="2" type="ordered locus">Desal_2934</name>
</gene>